<feature type="domain" description="N-acetyltransferase" evidence="1">
    <location>
        <begin position="8"/>
        <end position="144"/>
    </location>
</feature>
<dbReference type="PANTHER" id="PTHR43233">
    <property type="entry name" value="FAMILY N-ACETYLTRANSFERASE, PUTATIVE (AFU_ORTHOLOGUE AFUA_6G03350)-RELATED"/>
    <property type="match status" value="1"/>
</dbReference>
<keyword evidence="2" id="KW-0808">Transferase</keyword>
<dbReference type="SUPFAM" id="SSF55729">
    <property type="entry name" value="Acyl-CoA N-acyltransferases (Nat)"/>
    <property type="match status" value="1"/>
</dbReference>
<dbReference type="AlphaFoldDB" id="A0A1I1FHP9"/>
<dbReference type="OrthoDB" id="9775804at2"/>
<dbReference type="InterPro" id="IPR000182">
    <property type="entry name" value="GNAT_dom"/>
</dbReference>
<evidence type="ECO:0000313" key="2">
    <source>
        <dbReference type="EMBL" id="SFB98927.1"/>
    </source>
</evidence>
<accession>A0A1I1FHP9</accession>
<dbReference type="PROSITE" id="PS51186">
    <property type="entry name" value="GNAT"/>
    <property type="match status" value="1"/>
</dbReference>
<dbReference type="InterPro" id="IPR053144">
    <property type="entry name" value="Acetyltransferase_Butenolide"/>
</dbReference>
<dbReference type="PANTHER" id="PTHR43233:SF1">
    <property type="entry name" value="FAMILY N-ACETYLTRANSFERASE, PUTATIVE (AFU_ORTHOLOGUE AFUA_6G03350)-RELATED"/>
    <property type="match status" value="1"/>
</dbReference>
<dbReference type="CDD" id="cd04301">
    <property type="entry name" value="NAT_SF"/>
    <property type="match status" value="1"/>
</dbReference>
<dbReference type="RefSeq" id="WP_091528407.1">
    <property type="nucleotide sequence ID" value="NZ_FOLT01000002.1"/>
</dbReference>
<reference evidence="3" key="1">
    <citation type="submission" date="2016-10" db="EMBL/GenBank/DDBJ databases">
        <authorList>
            <person name="Varghese N."/>
            <person name="Submissions S."/>
        </authorList>
    </citation>
    <scope>NUCLEOTIDE SEQUENCE [LARGE SCALE GENOMIC DNA]</scope>
    <source>
        <strain evidence="3">DSM 23664</strain>
    </source>
</reference>
<dbReference type="GO" id="GO:0016747">
    <property type="term" value="F:acyltransferase activity, transferring groups other than amino-acyl groups"/>
    <property type="evidence" value="ECO:0007669"/>
    <property type="project" value="InterPro"/>
</dbReference>
<dbReference type="STRING" id="753702.SAMN04488102_102114"/>
<dbReference type="EMBL" id="FOLT01000002">
    <property type="protein sequence ID" value="SFB98927.1"/>
    <property type="molecule type" value="Genomic_DNA"/>
</dbReference>
<dbReference type="Pfam" id="PF13508">
    <property type="entry name" value="Acetyltransf_7"/>
    <property type="match status" value="1"/>
</dbReference>
<name>A0A1I1FHP9_9LACT</name>
<dbReference type="InterPro" id="IPR016181">
    <property type="entry name" value="Acyl_CoA_acyltransferase"/>
</dbReference>
<keyword evidence="3" id="KW-1185">Reference proteome</keyword>
<protein>
    <submittedName>
        <fullName evidence="2">Predicted N-acetyltransferase YhbS</fullName>
    </submittedName>
</protein>
<evidence type="ECO:0000259" key="1">
    <source>
        <dbReference type="PROSITE" id="PS51186"/>
    </source>
</evidence>
<evidence type="ECO:0000313" key="3">
    <source>
        <dbReference type="Proteomes" id="UP000199612"/>
    </source>
</evidence>
<dbReference type="Proteomes" id="UP000199612">
    <property type="component" value="Unassembled WGS sequence"/>
</dbReference>
<proteinExistence type="predicted"/>
<sequence length="144" mass="16285">MNHENHTIAYYANDPIDVSKLVALYESVGWVGYTEHPEKMEKILAGSLTYFSAWKGDQLVGLIRTVGDDASILYIQDILVHPDHQRLRIGSALVNKVLDKHAHIRQIVLLTDDTEKTQAFYTSLGFQSSKALHSVAFIKMSWEV</sequence>
<dbReference type="Gene3D" id="3.40.630.30">
    <property type="match status" value="1"/>
</dbReference>
<organism evidence="2 3">
    <name type="scientific">Alkalibacterium subtropicum</name>
    <dbReference type="NCBI Taxonomy" id="753702"/>
    <lineage>
        <taxon>Bacteria</taxon>
        <taxon>Bacillati</taxon>
        <taxon>Bacillota</taxon>
        <taxon>Bacilli</taxon>
        <taxon>Lactobacillales</taxon>
        <taxon>Carnobacteriaceae</taxon>
        <taxon>Alkalibacterium</taxon>
    </lineage>
</organism>
<gene>
    <name evidence="2" type="ORF">SAMN04488102_102114</name>
</gene>